<keyword evidence="1" id="KW-0472">Membrane</keyword>
<feature type="transmembrane region" description="Helical" evidence="1">
    <location>
        <begin position="39"/>
        <end position="62"/>
    </location>
</feature>
<proteinExistence type="predicted"/>
<dbReference type="Proteomes" id="UP000193685">
    <property type="component" value="Unassembled WGS sequence"/>
</dbReference>
<accession>A0A1Y2F540</accession>
<dbReference type="EMBL" id="MCFI01000017">
    <property type="protein sequence ID" value="ORY78604.1"/>
    <property type="molecule type" value="Genomic_DNA"/>
</dbReference>
<evidence type="ECO:0000313" key="3">
    <source>
        <dbReference type="Proteomes" id="UP000193685"/>
    </source>
</evidence>
<comment type="caution">
    <text evidence="2">The sequence shown here is derived from an EMBL/GenBank/DDBJ whole genome shotgun (WGS) entry which is preliminary data.</text>
</comment>
<protein>
    <submittedName>
        <fullName evidence="2">Uncharacterized protein</fullName>
    </submittedName>
</protein>
<name>A0A1Y2F540_PROLT</name>
<organism evidence="2 3">
    <name type="scientific">Protomyces lactucae-debilis</name>
    <dbReference type="NCBI Taxonomy" id="2754530"/>
    <lineage>
        <taxon>Eukaryota</taxon>
        <taxon>Fungi</taxon>
        <taxon>Dikarya</taxon>
        <taxon>Ascomycota</taxon>
        <taxon>Taphrinomycotina</taxon>
        <taxon>Taphrinomycetes</taxon>
        <taxon>Taphrinales</taxon>
        <taxon>Protomycetaceae</taxon>
        <taxon>Protomyces</taxon>
    </lineage>
</organism>
<keyword evidence="1" id="KW-1133">Transmembrane helix</keyword>
<evidence type="ECO:0000256" key="1">
    <source>
        <dbReference type="SAM" id="Phobius"/>
    </source>
</evidence>
<dbReference type="RefSeq" id="XP_040723485.1">
    <property type="nucleotide sequence ID" value="XM_040865905.1"/>
</dbReference>
<dbReference type="AlphaFoldDB" id="A0A1Y2F540"/>
<evidence type="ECO:0000313" key="2">
    <source>
        <dbReference type="EMBL" id="ORY78604.1"/>
    </source>
</evidence>
<sequence length="140" mass="16155">MFLLCNMLDKFGGRLVMLTSNVRCAEPQPAAGPSLVSGLLVLGTSISKDIFFSLFFLFIFFLHNNIRLINNRFAWLPCTVDRSMFHHINQRAMKVKHTPAGFTYSLPARRKSRRNKHGHLFQWWADEGVFFLHLQIRSSG</sequence>
<keyword evidence="3" id="KW-1185">Reference proteome</keyword>
<gene>
    <name evidence="2" type="ORF">BCR37DRAFT_108479</name>
</gene>
<reference evidence="2 3" key="1">
    <citation type="submission" date="2016-07" db="EMBL/GenBank/DDBJ databases">
        <title>Pervasive Adenine N6-methylation of Active Genes in Fungi.</title>
        <authorList>
            <consortium name="DOE Joint Genome Institute"/>
            <person name="Mondo S.J."/>
            <person name="Dannebaum R.O."/>
            <person name="Kuo R.C."/>
            <person name="Labutti K."/>
            <person name="Haridas S."/>
            <person name="Kuo A."/>
            <person name="Salamov A."/>
            <person name="Ahrendt S.R."/>
            <person name="Lipzen A."/>
            <person name="Sullivan W."/>
            <person name="Andreopoulos W.B."/>
            <person name="Clum A."/>
            <person name="Lindquist E."/>
            <person name="Daum C."/>
            <person name="Ramamoorthy G.K."/>
            <person name="Gryganskyi A."/>
            <person name="Culley D."/>
            <person name="Magnuson J.K."/>
            <person name="James T.Y."/>
            <person name="O'Malley M.A."/>
            <person name="Stajich J.E."/>
            <person name="Spatafora J.W."/>
            <person name="Visel A."/>
            <person name="Grigoriev I.V."/>
        </authorList>
    </citation>
    <scope>NUCLEOTIDE SEQUENCE [LARGE SCALE GENOMIC DNA]</scope>
    <source>
        <strain evidence="2 3">12-1054</strain>
    </source>
</reference>
<dbReference type="GeneID" id="63782504"/>
<keyword evidence="1" id="KW-0812">Transmembrane</keyword>